<gene>
    <name evidence="2" type="primary">yqfD</name>
    <name evidence="2" type="ORF">CFK40_09275</name>
</gene>
<reference evidence="2 3" key="1">
    <citation type="journal article" date="2003" name="Int. J. Syst. Evol. Microbiol.">
        <title>Virgibacillus carmonensis sp. nov., Virgibacillus necropolis sp. nov. and Virgibacillus picturae sp. nov., three novel species isolated from deteriorated mural paintings, transfer of the species of the genus salibacillus to Virgibacillus, as Virgibacillus marismortui comb. nov. and Virgibacillus salexigens comb. nov., and emended description of the genus Virgibacillus.</title>
        <authorList>
            <person name="Heyrman J."/>
            <person name="Logan N.A."/>
            <person name="Busse H.J."/>
            <person name="Balcaen A."/>
            <person name="Lebbe L."/>
            <person name="Rodriguez-Diaz M."/>
            <person name="Swings J."/>
            <person name="De Vos P."/>
        </authorList>
    </citation>
    <scope>NUCLEOTIDE SEQUENCE [LARGE SCALE GENOMIC DNA]</scope>
    <source>
        <strain evidence="2 3">LMG 19488</strain>
    </source>
</reference>
<dbReference type="NCBIfam" id="TIGR02876">
    <property type="entry name" value="spore_yqfD"/>
    <property type="match status" value="1"/>
</dbReference>
<dbReference type="InterPro" id="IPR010690">
    <property type="entry name" value="YqfD"/>
</dbReference>
<feature type="transmembrane region" description="Helical" evidence="1">
    <location>
        <begin position="91"/>
        <end position="110"/>
    </location>
</feature>
<keyword evidence="1" id="KW-1133">Transmembrane helix</keyword>
<dbReference type="AlphaFoldDB" id="A0A221MC20"/>
<accession>A0A221MC20</accession>
<dbReference type="Proteomes" id="UP000204391">
    <property type="component" value="Chromosome"/>
</dbReference>
<keyword evidence="1" id="KW-0812">Transmembrane</keyword>
<dbReference type="RefSeq" id="WP_089532043.1">
    <property type="nucleotide sequence ID" value="NZ_CP022437.1"/>
</dbReference>
<evidence type="ECO:0000313" key="3">
    <source>
        <dbReference type="Proteomes" id="UP000204391"/>
    </source>
</evidence>
<proteinExistence type="predicted"/>
<evidence type="ECO:0000313" key="2">
    <source>
        <dbReference type="EMBL" id="ASN05193.1"/>
    </source>
</evidence>
<keyword evidence="1" id="KW-0472">Membrane</keyword>
<dbReference type="EMBL" id="CP022437">
    <property type="protein sequence ID" value="ASN05193.1"/>
    <property type="molecule type" value="Genomic_DNA"/>
</dbReference>
<evidence type="ECO:0000256" key="1">
    <source>
        <dbReference type="SAM" id="Phobius"/>
    </source>
</evidence>
<name>A0A221MC20_9BACI</name>
<dbReference type="OrthoDB" id="1640349at2"/>
<dbReference type="Pfam" id="PF06898">
    <property type="entry name" value="YqfD"/>
    <property type="match status" value="1"/>
</dbReference>
<dbReference type="PIRSF" id="PIRSF029895">
    <property type="entry name" value="SpoIV"/>
    <property type="match status" value="1"/>
</dbReference>
<dbReference type="KEGG" id="vne:CFK40_09275"/>
<protein>
    <submittedName>
        <fullName evidence="2">Sporulation protein YqfD</fullName>
    </submittedName>
</protein>
<keyword evidence="3" id="KW-1185">Reference proteome</keyword>
<organism evidence="2 3">
    <name type="scientific">Virgibacillus necropolis</name>
    <dbReference type="NCBI Taxonomy" id="163877"/>
    <lineage>
        <taxon>Bacteria</taxon>
        <taxon>Bacillati</taxon>
        <taxon>Bacillota</taxon>
        <taxon>Bacilli</taxon>
        <taxon>Bacillales</taxon>
        <taxon>Bacillaceae</taxon>
        <taxon>Virgibacillus</taxon>
    </lineage>
</organism>
<sequence length="396" mass="44686">MKQIQGSFLTGYVTILIEGNNPELFLQHCVDHEILVWDIKKASHTSCKGKIKLQDLSEVEALLNDDIYTITVTHEKGLPLIVKKLIGRKELLFSIGICLLLVLYLSNIIWDIKINGVPKDIEKKITKQLNSYGIHTGALGFSIDSPSSIQQRLLHDIPELLWVGIEKKGTTFQIEVVEKTIVKKKEVKGPSNLIATKKGVVSYIYISKGMPKVKVNDYVEPGDVLVSGNISEDKEDPILVEAEGEIIARTWYEVSVTVPLEAEFQELTGEKDKKLYIELGDLQVPFWGFGSSEFEHVQADINRTPIHFFKWELPINIVESINHEKTYRKEKRSKDDAIEIGIEQAKNELLLRLDKNATIISEKVLQESTGNGKVKLTLYLTVEENIVKSVPINQGD</sequence>